<dbReference type="PANTHER" id="PTHR43649">
    <property type="entry name" value="ARABINOSE-BINDING PROTEIN-RELATED"/>
    <property type="match status" value="1"/>
</dbReference>
<dbReference type="SUPFAM" id="SSF53850">
    <property type="entry name" value="Periplasmic binding protein-like II"/>
    <property type="match status" value="1"/>
</dbReference>
<accession>A0ABQ4IFF6</accession>
<dbReference type="Pfam" id="PF13416">
    <property type="entry name" value="SBP_bac_8"/>
    <property type="match status" value="1"/>
</dbReference>
<dbReference type="PROSITE" id="PS51257">
    <property type="entry name" value="PROKAR_LIPOPROTEIN"/>
    <property type="match status" value="1"/>
</dbReference>
<dbReference type="Proteomes" id="UP000647860">
    <property type="component" value="Unassembled WGS sequence"/>
</dbReference>
<evidence type="ECO:0000313" key="3">
    <source>
        <dbReference type="Proteomes" id="UP000647860"/>
    </source>
</evidence>
<name>A0ABQ4IFF6_9ACTN</name>
<dbReference type="InterPro" id="IPR050490">
    <property type="entry name" value="Bact_solute-bd_prot1"/>
</dbReference>
<proteinExistence type="predicted"/>
<dbReference type="PANTHER" id="PTHR43649:SF32">
    <property type="entry name" value="SUGAR BINDING SECRETED PROTEIN"/>
    <property type="match status" value="1"/>
</dbReference>
<dbReference type="RefSeq" id="WP_102658001.1">
    <property type="nucleotide sequence ID" value="NZ_BAAAGZ010000012.1"/>
</dbReference>
<evidence type="ECO:0000256" key="1">
    <source>
        <dbReference type="SAM" id="SignalP"/>
    </source>
</evidence>
<keyword evidence="3" id="KW-1185">Reference proteome</keyword>
<dbReference type="InterPro" id="IPR006059">
    <property type="entry name" value="SBP"/>
</dbReference>
<reference evidence="2 3" key="1">
    <citation type="submission" date="2021-01" db="EMBL/GenBank/DDBJ databases">
        <title>Whole genome shotgun sequence of Verrucosispora gifhornensis NBRC 16317.</title>
        <authorList>
            <person name="Komaki H."/>
            <person name="Tamura T."/>
        </authorList>
    </citation>
    <scope>NUCLEOTIDE SEQUENCE [LARGE SCALE GENOMIC DNA]</scope>
    <source>
        <strain evidence="2 3">NBRC 16317</strain>
    </source>
</reference>
<feature type="chain" id="PRO_5047479332" evidence="1">
    <location>
        <begin position="26"/>
        <end position="430"/>
    </location>
</feature>
<comment type="caution">
    <text evidence="2">The sequence shown here is derived from an EMBL/GenBank/DDBJ whole genome shotgun (WGS) entry which is preliminary data.</text>
</comment>
<dbReference type="EMBL" id="BOPA01000021">
    <property type="protein sequence ID" value="GIJ16622.1"/>
    <property type="molecule type" value="Genomic_DNA"/>
</dbReference>
<gene>
    <name evidence="2" type="primary">cebE_2</name>
    <name evidence="2" type="ORF">Vgi01_33060</name>
</gene>
<organism evidence="2 3">
    <name type="scientific">Micromonospora gifhornensis</name>
    <dbReference type="NCBI Taxonomy" id="84594"/>
    <lineage>
        <taxon>Bacteria</taxon>
        <taxon>Bacillati</taxon>
        <taxon>Actinomycetota</taxon>
        <taxon>Actinomycetes</taxon>
        <taxon>Micromonosporales</taxon>
        <taxon>Micromonosporaceae</taxon>
        <taxon>Micromonospora</taxon>
    </lineage>
</organism>
<protein>
    <submittedName>
        <fullName evidence="2">ABC transporter substrate-binding protein</fullName>
    </submittedName>
</protein>
<keyword evidence="1" id="KW-0732">Signal</keyword>
<dbReference type="Gene3D" id="3.40.190.10">
    <property type="entry name" value="Periplasmic binding protein-like II"/>
    <property type="match status" value="1"/>
</dbReference>
<evidence type="ECO:0000313" key="2">
    <source>
        <dbReference type="EMBL" id="GIJ16622.1"/>
    </source>
</evidence>
<feature type="signal peptide" evidence="1">
    <location>
        <begin position="1"/>
        <end position="25"/>
    </location>
</feature>
<sequence>MNLTKRRARLAAATVAAITAVGGLAACGNDDDNTSTDGGKPAKLVVDTFGEMGYDELVKQYEQQTGIKVELRKTAQLGEYRPKLVRYLATGKGAADVTALEEGILNEFKANPRNWVDLNPLIDSGITDDYLPWKWELGKAPDGRLIGLPTDVGSLAVCYRKDLFEQAGLPTERDQVAALWPDWNGYHEAGKKYKQATGKAFVDSITAVSNGVLFQQGSDLFYDKENNIIADSSPAVKNAWETATSMVDISAKASTWSAEWNGGFKQGTFATTFCPSWMLGIVQDNSGAENKGKWDVAAVPGGGGNWGGSWLAVPEQSKHQKEAAKLAEFLTNATSQVEAFKAKGPLPTNLEALKNEEFLSYTNEYFSNAPTGKIFGESVAKIEPVHLGPKHQAVKENAYEPALRAFENGQADKNKAWEQFTKDAATQGAF</sequence>